<dbReference type="EMBL" id="JABWAB010000005">
    <property type="protein sequence ID" value="KAF6050935.1"/>
    <property type="molecule type" value="Genomic_DNA"/>
</dbReference>
<reference evidence="4" key="1">
    <citation type="submission" date="2020-03" db="EMBL/GenBank/DDBJ databases">
        <title>FDA dAtabase for Regulatory Grade micrObial Sequences (FDA-ARGOS): Supporting development and validation of Infectious Disease Dx tests.</title>
        <authorList>
            <person name="Campos J."/>
            <person name="Goldberg B."/>
            <person name="Tallon L."/>
            <person name="Sadzewicz L."/>
            <person name="Vavikolanu K."/>
            <person name="Mehta A."/>
            <person name="Aluvathingal J."/>
            <person name="Nadendla S."/>
            <person name="Nandy P."/>
            <person name="Geyer C."/>
            <person name="Yan Y."/>
            <person name="Sichtig H."/>
        </authorList>
    </citation>
    <scope>NUCLEOTIDE SEQUENCE [LARGE SCALE GENOMIC DNA]</scope>
    <source>
        <strain evidence="4">FDAARGOS_652</strain>
    </source>
</reference>
<comment type="similarity">
    <text evidence="1">Belongs to the UPF0587 family.</text>
</comment>
<sequence>MLTYILQAKAELHNVAKVQPVDDENYPHDFKFKFQCNGCKTVHPNPVQINRFETFQVTGFRRLGNILIRCKACKRERYAMIDKVGAGCILGEGGGARTDYCDILKIHTHGMRMLEFIPDDQFECVTTLGELVQGIGLLDGEWEQTQESGLELKIENVEWNLKLVSEKELKYK</sequence>
<proteinExistence type="inferred from homology"/>
<dbReference type="Pfam" id="PF05907">
    <property type="entry name" value="CXXC_Zn-b_euk"/>
    <property type="match status" value="1"/>
</dbReference>
<keyword evidence="3" id="KW-0862">Zinc</keyword>
<name>A0A8X7NJY1_CANPA</name>
<comment type="caution">
    <text evidence="4">The sequence shown here is derived from an EMBL/GenBank/DDBJ whole genome shotgun (WGS) entry which is preliminary data.</text>
</comment>
<organism evidence="4 5">
    <name type="scientific">Candida parapsilosis</name>
    <name type="common">Yeast</name>
    <dbReference type="NCBI Taxonomy" id="5480"/>
    <lineage>
        <taxon>Eukaryota</taxon>
        <taxon>Fungi</taxon>
        <taxon>Dikarya</taxon>
        <taxon>Ascomycota</taxon>
        <taxon>Saccharomycotina</taxon>
        <taxon>Pichiomycetes</taxon>
        <taxon>Debaryomycetaceae</taxon>
        <taxon>Candida/Lodderomyces clade</taxon>
        <taxon>Candida</taxon>
    </lineage>
</organism>
<dbReference type="PANTHER" id="PTHR12857">
    <property type="entry name" value="CXXC MOTIF CONTAINING ZINC BINDING PROTEIN"/>
    <property type="match status" value="1"/>
</dbReference>
<dbReference type="AlphaFoldDB" id="A0A8X7NJY1"/>
<evidence type="ECO:0000256" key="2">
    <source>
        <dbReference type="ARBA" id="ARBA00022723"/>
    </source>
</evidence>
<dbReference type="GO" id="GO:0008270">
    <property type="term" value="F:zinc ion binding"/>
    <property type="evidence" value="ECO:0007669"/>
    <property type="project" value="TreeGrafter"/>
</dbReference>
<evidence type="ECO:0000256" key="3">
    <source>
        <dbReference type="ARBA" id="ARBA00022833"/>
    </source>
</evidence>
<gene>
    <name evidence="4" type="ORF">FOB60_003603</name>
</gene>
<protein>
    <submittedName>
        <fullName evidence="4">Uncharacterized protein</fullName>
    </submittedName>
</protein>
<dbReference type="OrthoDB" id="10248838at2759"/>
<dbReference type="Proteomes" id="UP000590412">
    <property type="component" value="Unassembled WGS sequence"/>
</dbReference>
<keyword evidence="2" id="KW-0479">Metal-binding</keyword>
<evidence type="ECO:0000313" key="5">
    <source>
        <dbReference type="Proteomes" id="UP000590412"/>
    </source>
</evidence>
<dbReference type="InterPro" id="IPR008584">
    <property type="entry name" value="CXXC_Zn-binding_euk"/>
</dbReference>
<evidence type="ECO:0000256" key="1">
    <source>
        <dbReference type="ARBA" id="ARBA00007818"/>
    </source>
</evidence>
<dbReference type="PANTHER" id="PTHR12857:SF0">
    <property type="entry name" value="CXXC MOTIF CONTAINING ZINC BINDING PROTEIN"/>
    <property type="match status" value="1"/>
</dbReference>
<dbReference type="SUPFAM" id="SSF141678">
    <property type="entry name" value="MAL13P1.257-like"/>
    <property type="match status" value="1"/>
</dbReference>
<accession>A0A8X7NJY1</accession>
<evidence type="ECO:0000313" key="4">
    <source>
        <dbReference type="EMBL" id="KAF6050935.1"/>
    </source>
</evidence>